<keyword evidence="2" id="KW-1185">Reference proteome</keyword>
<reference evidence="1" key="1">
    <citation type="submission" date="2025-08" db="UniProtKB">
        <authorList>
            <consortium name="Ensembl"/>
        </authorList>
    </citation>
    <scope>IDENTIFICATION</scope>
</reference>
<reference evidence="1" key="2">
    <citation type="submission" date="2025-09" db="UniProtKB">
        <authorList>
            <consortium name="Ensembl"/>
        </authorList>
    </citation>
    <scope>IDENTIFICATION</scope>
</reference>
<name>A0A8U8BJW2_GEOPR</name>
<dbReference type="Proteomes" id="UP000694382">
    <property type="component" value="Unassembled WGS sequence"/>
</dbReference>
<dbReference type="Pfam" id="PF00240">
    <property type="entry name" value="ubiquitin"/>
    <property type="match status" value="1"/>
</dbReference>
<dbReference type="PANTHER" id="PTHR47905">
    <property type="entry name" value="UBIQUITIN-LIKE PROTEIN 4B"/>
    <property type="match status" value="1"/>
</dbReference>
<dbReference type="PROSITE" id="PS50053">
    <property type="entry name" value="UBIQUITIN_2"/>
    <property type="match status" value="1"/>
</dbReference>
<dbReference type="AlphaFoldDB" id="A0A8U8BJW2"/>
<protein>
    <submittedName>
        <fullName evidence="1">Uncharacterized protein</fullName>
    </submittedName>
</protein>
<dbReference type="PANTHER" id="PTHR47905:SF1">
    <property type="entry name" value="UBIQUITIN-LIKE PROTEIN 4B"/>
    <property type="match status" value="1"/>
</dbReference>
<dbReference type="InterPro" id="IPR000626">
    <property type="entry name" value="Ubiquitin-like_dom"/>
</dbReference>
<dbReference type="Gene3D" id="3.10.20.90">
    <property type="entry name" value="Phosphatidylinositol 3-kinase Catalytic Subunit, Chain A, domain 1"/>
    <property type="match status" value="1"/>
</dbReference>
<dbReference type="SUPFAM" id="SSF54236">
    <property type="entry name" value="Ubiquitin-like"/>
    <property type="match status" value="1"/>
</dbReference>
<accession>A0A8U8BJW2</accession>
<evidence type="ECO:0000313" key="1">
    <source>
        <dbReference type="Ensembl" id="ENSCPVP00000025856.1"/>
    </source>
</evidence>
<sequence>MLLTVKALQGRECSLQVSPEESVGALKALVAERLQVPVEQQRLLFHGKGCRRTKPQIPANSGKFQQIPVVWGIFRGYFWGSFGFNLELFWGDFWGWFWVILGFIWGYFCVIFGLFLGNFGLVLGLFLGYFGGRL</sequence>
<organism evidence="1 2">
    <name type="scientific">Geospiza parvula</name>
    <name type="common">Small tree-finch</name>
    <name type="synonym">Camarhynchus parvulus</name>
    <dbReference type="NCBI Taxonomy" id="87175"/>
    <lineage>
        <taxon>Eukaryota</taxon>
        <taxon>Metazoa</taxon>
        <taxon>Chordata</taxon>
        <taxon>Craniata</taxon>
        <taxon>Vertebrata</taxon>
        <taxon>Euteleostomi</taxon>
        <taxon>Archelosauria</taxon>
        <taxon>Archosauria</taxon>
        <taxon>Dinosauria</taxon>
        <taxon>Saurischia</taxon>
        <taxon>Theropoda</taxon>
        <taxon>Coelurosauria</taxon>
        <taxon>Aves</taxon>
        <taxon>Neognathae</taxon>
        <taxon>Neoaves</taxon>
        <taxon>Telluraves</taxon>
        <taxon>Australaves</taxon>
        <taxon>Passeriformes</taxon>
        <taxon>Thraupidae</taxon>
        <taxon>Camarhynchus</taxon>
    </lineage>
</organism>
<proteinExistence type="predicted"/>
<dbReference type="Ensembl" id="ENSCPVT00000028039.1">
    <property type="protein sequence ID" value="ENSCPVP00000025856.1"/>
    <property type="gene ID" value="ENSCPVG00000017213.1"/>
</dbReference>
<dbReference type="SMART" id="SM00213">
    <property type="entry name" value="UBQ"/>
    <property type="match status" value="1"/>
</dbReference>
<evidence type="ECO:0000313" key="2">
    <source>
        <dbReference type="Proteomes" id="UP000694382"/>
    </source>
</evidence>
<dbReference type="InterPro" id="IPR043317">
    <property type="entry name" value="UBL4B"/>
</dbReference>
<dbReference type="InterPro" id="IPR029071">
    <property type="entry name" value="Ubiquitin-like_domsf"/>
</dbReference>